<dbReference type="PIRSF" id="PIRSF000124">
    <property type="entry name" value="UDPglc_GDPman_dh"/>
    <property type="match status" value="1"/>
</dbReference>
<dbReference type="InterPro" id="IPR028357">
    <property type="entry name" value="UDPglc_DH_bac"/>
</dbReference>
<proteinExistence type="inferred from homology"/>
<evidence type="ECO:0000256" key="7">
    <source>
        <dbReference type="PIRNR" id="PIRNR000124"/>
    </source>
</evidence>
<dbReference type="GO" id="GO:0003979">
    <property type="term" value="F:UDP-glucose 6-dehydrogenase activity"/>
    <property type="evidence" value="ECO:0007669"/>
    <property type="project" value="UniProtKB-EC"/>
</dbReference>
<organism evidence="12 13">
    <name type="scientific">Mycolicibacterium murale</name>
    <dbReference type="NCBI Taxonomy" id="182220"/>
    <lineage>
        <taxon>Bacteria</taxon>
        <taxon>Bacillati</taxon>
        <taxon>Actinomycetota</taxon>
        <taxon>Actinomycetes</taxon>
        <taxon>Mycobacteriales</taxon>
        <taxon>Mycobacteriaceae</taxon>
        <taxon>Mycolicibacterium</taxon>
    </lineage>
</organism>
<dbReference type="EC" id="1.1.1.22" evidence="3 7"/>
<dbReference type="Pfam" id="PF03721">
    <property type="entry name" value="UDPG_MGDP_dh_N"/>
    <property type="match status" value="1"/>
</dbReference>
<evidence type="ECO:0000256" key="8">
    <source>
        <dbReference type="PIRSR" id="PIRSR500134-1"/>
    </source>
</evidence>
<dbReference type="GO" id="GO:0000271">
    <property type="term" value="P:polysaccharide biosynthetic process"/>
    <property type="evidence" value="ECO:0007669"/>
    <property type="project" value="InterPro"/>
</dbReference>
<dbReference type="RefSeq" id="WP_193491193.1">
    <property type="nucleotide sequence ID" value="NZ_BAAAMC010000035.1"/>
</dbReference>
<evidence type="ECO:0000256" key="3">
    <source>
        <dbReference type="ARBA" id="ARBA00012954"/>
    </source>
</evidence>
<evidence type="ECO:0000256" key="6">
    <source>
        <dbReference type="ARBA" id="ARBA00047473"/>
    </source>
</evidence>
<feature type="binding site" evidence="10">
    <location>
        <position position="30"/>
    </location>
    <ligand>
        <name>NAD(+)</name>
        <dbReference type="ChEBI" id="CHEBI:57540"/>
    </ligand>
</feature>
<evidence type="ECO:0000313" key="12">
    <source>
        <dbReference type="EMBL" id="GFG61396.1"/>
    </source>
</evidence>
<dbReference type="Gene3D" id="1.20.5.100">
    <property type="entry name" value="Cytochrome c1, transmembrane anchor, C-terminal"/>
    <property type="match status" value="1"/>
</dbReference>
<feature type="binding site" evidence="10">
    <location>
        <position position="333"/>
    </location>
    <ligand>
        <name>NAD(+)</name>
        <dbReference type="ChEBI" id="CHEBI:57540"/>
    </ligand>
</feature>
<feature type="active site" description="Nucleophile" evidence="8">
    <location>
        <position position="263"/>
    </location>
</feature>
<dbReference type="AlphaFoldDB" id="A0A7I9WVT8"/>
<evidence type="ECO:0000256" key="10">
    <source>
        <dbReference type="PIRSR" id="PIRSR500134-3"/>
    </source>
</evidence>
<feature type="binding site" evidence="9">
    <location>
        <position position="260"/>
    </location>
    <ligand>
        <name>substrate</name>
    </ligand>
</feature>
<name>A0A7I9WVT8_9MYCO</name>
<evidence type="ECO:0000313" key="13">
    <source>
        <dbReference type="Proteomes" id="UP000465241"/>
    </source>
</evidence>
<dbReference type="PANTHER" id="PTHR43750:SF3">
    <property type="entry name" value="UDP-GLUCOSE 6-DEHYDROGENASE TUAD"/>
    <property type="match status" value="1"/>
</dbReference>
<feature type="binding site" evidence="9">
    <location>
        <position position="326"/>
    </location>
    <ligand>
        <name>substrate</name>
    </ligand>
</feature>
<evidence type="ECO:0000256" key="2">
    <source>
        <dbReference type="ARBA" id="ARBA00006601"/>
    </source>
</evidence>
<keyword evidence="5 7" id="KW-0520">NAD</keyword>
<dbReference type="InterPro" id="IPR001732">
    <property type="entry name" value="UDP-Glc/GDP-Man_DH_N"/>
</dbReference>
<dbReference type="PIRSF" id="PIRSF500134">
    <property type="entry name" value="UDPglc_DH_bac"/>
    <property type="match status" value="1"/>
</dbReference>
<feature type="binding site" evidence="9">
    <location>
        <begin position="152"/>
        <end position="155"/>
    </location>
    <ligand>
        <name>substrate</name>
    </ligand>
</feature>
<evidence type="ECO:0000256" key="1">
    <source>
        <dbReference type="ARBA" id="ARBA00004701"/>
    </source>
</evidence>
<feature type="binding site" evidence="10">
    <location>
        <position position="266"/>
    </location>
    <ligand>
        <name>NAD(+)</name>
        <dbReference type="ChEBI" id="CHEBI:57540"/>
    </ligand>
</feature>
<dbReference type="PANTHER" id="PTHR43750">
    <property type="entry name" value="UDP-GLUCOSE 6-DEHYDROGENASE TUAD"/>
    <property type="match status" value="1"/>
</dbReference>
<dbReference type="GO" id="GO:0051287">
    <property type="term" value="F:NAD binding"/>
    <property type="evidence" value="ECO:0007669"/>
    <property type="project" value="InterPro"/>
</dbReference>
<feature type="binding site" evidence="10">
    <location>
        <position position="155"/>
    </location>
    <ligand>
        <name>NAD(+)</name>
        <dbReference type="ChEBI" id="CHEBI:57540"/>
    </ligand>
</feature>
<dbReference type="GO" id="GO:0006065">
    <property type="term" value="P:UDP-glucuronate biosynthetic process"/>
    <property type="evidence" value="ECO:0007669"/>
    <property type="project" value="UniProtKB-UniPathway"/>
</dbReference>
<dbReference type="EMBL" id="BLKT01000003">
    <property type="protein sequence ID" value="GFG61396.1"/>
    <property type="molecule type" value="Genomic_DNA"/>
</dbReference>
<evidence type="ECO:0000256" key="5">
    <source>
        <dbReference type="ARBA" id="ARBA00023027"/>
    </source>
</evidence>
<dbReference type="Proteomes" id="UP000465241">
    <property type="component" value="Unassembled WGS sequence"/>
</dbReference>
<feature type="binding site" evidence="9">
    <location>
        <position position="207"/>
    </location>
    <ligand>
        <name>substrate</name>
    </ligand>
</feature>
<keyword evidence="4 7" id="KW-0560">Oxidoreductase</keyword>
<reference evidence="12 13" key="1">
    <citation type="journal article" date="2019" name="Emerg. Microbes Infect.">
        <title>Comprehensive subspecies identification of 175 nontuberculous mycobacteria species based on 7547 genomic profiles.</title>
        <authorList>
            <person name="Matsumoto Y."/>
            <person name="Kinjo T."/>
            <person name="Motooka D."/>
            <person name="Nabeya D."/>
            <person name="Jung N."/>
            <person name="Uechi K."/>
            <person name="Horii T."/>
            <person name="Iida T."/>
            <person name="Fujita J."/>
            <person name="Nakamura S."/>
        </authorList>
    </citation>
    <scope>NUCLEOTIDE SEQUENCE [LARGE SCALE GENOMIC DNA]</scope>
    <source>
        <strain evidence="12 13">JCM 13392</strain>
    </source>
</reference>
<dbReference type="Pfam" id="PF03720">
    <property type="entry name" value="UDPG_MGDP_dh_C"/>
    <property type="match status" value="1"/>
</dbReference>
<evidence type="ECO:0000259" key="11">
    <source>
        <dbReference type="SMART" id="SM00984"/>
    </source>
</evidence>
<feature type="binding site" evidence="10">
    <location>
        <position position="122"/>
    </location>
    <ligand>
        <name>NAD(+)</name>
        <dbReference type="ChEBI" id="CHEBI:57540"/>
    </ligand>
</feature>
<dbReference type="InterPro" id="IPR014026">
    <property type="entry name" value="UDP-Glc/GDP-Man_DH_dimer"/>
</dbReference>
<dbReference type="InterPro" id="IPR014027">
    <property type="entry name" value="UDP-Glc/GDP-Man_DH_C"/>
</dbReference>
<comment type="caution">
    <text evidence="12">The sequence shown here is derived from an EMBL/GenBank/DDBJ whole genome shotgun (WGS) entry which is preliminary data.</text>
</comment>
<sequence>MQLSVLGAGYLGAIHATCMAHLGHDVRAFDVDKNKIEMLARGETPFYEPGFREMLASVLATGRLVFTDSPSEAIRDSELHFICVGTPQMQSSDAADLKYVDAAFRAIIEYANVPGLIVGKSTVPVGTAQRLSEIVDTDGGGPKLGVAWNPEFLREGTAIEDTLHPDRLVFGVRGEQAEQALLDVYSPLIEEGVPYITTDLATSEMVKVAANSFLATKISFINAMAEICEVANADVLTLSRALGYDARIGSRFLNAGLGFGGGCLPKDIRAFSARAGELGAGDAVAFLREIDKINLRRRERVVSLAGAVFGGDFLGKHVAVLGAAFKPNSDDVRDSPALSVAAAIHLKGASVRVHDPEAIDNAKRRFPTLDYYSTADEACRNSDLIVLATEWREYLEIDPSQLRSRVRRPILVDARNAVDHRLWLDAGWQVHALGRGNLMAGFLTPQPGTSFQ</sequence>
<feature type="binding site" evidence="9">
    <location>
        <begin position="252"/>
        <end position="256"/>
    </location>
    <ligand>
        <name>substrate</name>
    </ligand>
</feature>
<dbReference type="InterPro" id="IPR017476">
    <property type="entry name" value="UDP-Glc/GDP-Man"/>
</dbReference>
<protein>
    <recommendedName>
        <fullName evidence="3 7">UDP-glucose 6-dehydrogenase</fullName>
        <ecNumber evidence="3 7">1.1.1.22</ecNumber>
    </recommendedName>
</protein>
<comment type="similarity">
    <text evidence="2 7">Belongs to the UDP-glucose/GDP-mannose dehydrogenase family.</text>
</comment>
<feature type="domain" description="UDP-glucose/GDP-mannose dehydrogenase C-terminal" evidence="11">
    <location>
        <begin position="319"/>
        <end position="420"/>
    </location>
</feature>
<dbReference type="Pfam" id="PF00984">
    <property type="entry name" value="UDPG_MGDP_dh"/>
    <property type="match status" value="1"/>
</dbReference>
<dbReference type="SMART" id="SM00984">
    <property type="entry name" value="UDPG_MGDP_dh_C"/>
    <property type="match status" value="1"/>
</dbReference>
<dbReference type="SUPFAM" id="SSF48179">
    <property type="entry name" value="6-phosphogluconate dehydrogenase C-terminal domain-like"/>
    <property type="match status" value="1"/>
</dbReference>
<comment type="catalytic activity">
    <reaction evidence="6 7">
        <text>UDP-alpha-D-glucose + 2 NAD(+) + H2O = UDP-alpha-D-glucuronate + 2 NADH + 3 H(+)</text>
        <dbReference type="Rhea" id="RHEA:23596"/>
        <dbReference type="ChEBI" id="CHEBI:15377"/>
        <dbReference type="ChEBI" id="CHEBI:15378"/>
        <dbReference type="ChEBI" id="CHEBI:57540"/>
        <dbReference type="ChEBI" id="CHEBI:57945"/>
        <dbReference type="ChEBI" id="CHEBI:58052"/>
        <dbReference type="ChEBI" id="CHEBI:58885"/>
        <dbReference type="EC" id="1.1.1.22"/>
    </reaction>
</comment>
<accession>A0A7I9WVT8</accession>
<dbReference type="SUPFAM" id="SSF51735">
    <property type="entry name" value="NAD(P)-binding Rossmann-fold domains"/>
    <property type="match status" value="1"/>
</dbReference>
<dbReference type="SUPFAM" id="SSF52413">
    <property type="entry name" value="UDP-glucose/GDP-mannose dehydrogenase C-terminal domain"/>
    <property type="match status" value="1"/>
</dbReference>
<comment type="pathway">
    <text evidence="1">Nucleotide-sugar biosynthesis; UDP-alpha-D-glucuronate biosynthesis; UDP-alpha-D-glucuronate from UDP-alpha-D-glucose: step 1/1.</text>
</comment>
<dbReference type="UniPathway" id="UPA00038">
    <property type="reaction ID" value="UER00491"/>
</dbReference>
<evidence type="ECO:0000256" key="9">
    <source>
        <dbReference type="PIRSR" id="PIRSR500134-2"/>
    </source>
</evidence>
<dbReference type="InterPro" id="IPR036220">
    <property type="entry name" value="UDP-Glc/GDP-Man_DH_C_sf"/>
</dbReference>
<dbReference type="InterPro" id="IPR008927">
    <property type="entry name" value="6-PGluconate_DH-like_C_sf"/>
</dbReference>
<feature type="binding site" evidence="10">
    <location>
        <position position="86"/>
    </location>
    <ligand>
        <name>NAD(+)</name>
        <dbReference type="ChEBI" id="CHEBI:57540"/>
    </ligand>
</feature>
<dbReference type="InterPro" id="IPR036291">
    <property type="entry name" value="NAD(P)-bd_dom_sf"/>
</dbReference>
<gene>
    <name evidence="12" type="ORF">MMUR_55320</name>
</gene>
<dbReference type="NCBIfam" id="TIGR03026">
    <property type="entry name" value="NDP-sugDHase"/>
    <property type="match status" value="1"/>
</dbReference>
<evidence type="ECO:0000256" key="4">
    <source>
        <dbReference type="ARBA" id="ARBA00023002"/>
    </source>
</evidence>
<dbReference type="Gene3D" id="3.40.50.720">
    <property type="entry name" value="NAD(P)-binding Rossmann-like Domain"/>
    <property type="match status" value="2"/>
</dbReference>
<keyword evidence="13" id="KW-1185">Reference proteome</keyword>
<feature type="binding site" evidence="10">
    <location>
        <position position="35"/>
    </location>
    <ligand>
        <name>NAD(+)</name>
        <dbReference type="ChEBI" id="CHEBI:57540"/>
    </ligand>
</feature>